<dbReference type="Gene3D" id="3.20.20.370">
    <property type="entry name" value="Glycoside hydrolase/deacetylase"/>
    <property type="match status" value="1"/>
</dbReference>
<dbReference type="GO" id="GO:0098552">
    <property type="term" value="C:side of membrane"/>
    <property type="evidence" value="ECO:0007669"/>
    <property type="project" value="UniProtKB-KW"/>
</dbReference>
<evidence type="ECO:0000256" key="7">
    <source>
        <dbReference type="ARBA" id="ARBA00022525"/>
    </source>
</evidence>
<evidence type="ECO:0000256" key="11">
    <source>
        <dbReference type="ARBA" id="ARBA00022801"/>
    </source>
</evidence>
<dbReference type="GO" id="GO:0005886">
    <property type="term" value="C:plasma membrane"/>
    <property type="evidence" value="ECO:0007669"/>
    <property type="project" value="UniProtKB-SubCell"/>
</dbReference>
<evidence type="ECO:0000259" key="24">
    <source>
        <dbReference type="PROSITE" id="PS51677"/>
    </source>
</evidence>
<keyword evidence="5" id="KW-1003">Cell membrane</keyword>
<evidence type="ECO:0000256" key="22">
    <source>
        <dbReference type="SAM" id="MobiDB-lite"/>
    </source>
</evidence>
<dbReference type="EC" id="3.5.1.41" evidence="20"/>
<evidence type="ECO:0000313" key="26">
    <source>
        <dbReference type="Proteomes" id="UP000054270"/>
    </source>
</evidence>
<dbReference type="GO" id="GO:0046872">
    <property type="term" value="F:metal ion binding"/>
    <property type="evidence" value="ECO:0007669"/>
    <property type="project" value="UniProtKB-KW"/>
</dbReference>
<evidence type="ECO:0000256" key="12">
    <source>
        <dbReference type="ARBA" id="ARBA00023024"/>
    </source>
</evidence>
<dbReference type="GO" id="GO:0004099">
    <property type="term" value="F:chitin deacetylase activity"/>
    <property type="evidence" value="ECO:0007669"/>
    <property type="project" value="UniProtKB-EC"/>
</dbReference>
<keyword evidence="26" id="KW-1185">Reference proteome</keyword>
<evidence type="ECO:0000256" key="23">
    <source>
        <dbReference type="SAM" id="SignalP"/>
    </source>
</evidence>
<evidence type="ECO:0000313" key="25">
    <source>
        <dbReference type="EMBL" id="KJA15621.1"/>
    </source>
</evidence>
<dbReference type="Pfam" id="PF01522">
    <property type="entry name" value="Polysacc_deac_1"/>
    <property type="match status" value="1"/>
</dbReference>
<reference evidence="26" key="1">
    <citation type="submission" date="2014-04" db="EMBL/GenBank/DDBJ databases">
        <title>Evolutionary Origins and Diversification of the Mycorrhizal Mutualists.</title>
        <authorList>
            <consortium name="DOE Joint Genome Institute"/>
            <consortium name="Mycorrhizal Genomics Consortium"/>
            <person name="Kohler A."/>
            <person name="Kuo A."/>
            <person name="Nagy L.G."/>
            <person name="Floudas D."/>
            <person name="Copeland A."/>
            <person name="Barry K.W."/>
            <person name="Cichocki N."/>
            <person name="Veneault-Fourrey C."/>
            <person name="LaButti K."/>
            <person name="Lindquist E.A."/>
            <person name="Lipzen A."/>
            <person name="Lundell T."/>
            <person name="Morin E."/>
            <person name="Murat C."/>
            <person name="Riley R."/>
            <person name="Ohm R."/>
            <person name="Sun H."/>
            <person name="Tunlid A."/>
            <person name="Henrissat B."/>
            <person name="Grigoriev I.V."/>
            <person name="Hibbett D.S."/>
            <person name="Martin F."/>
        </authorList>
    </citation>
    <scope>NUCLEOTIDE SEQUENCE [LARGE SCALE GENOMIC DNA]</scope>
    <source>
        <strain evidence="26">FD-334 SS-4</strain>
    </source>
</reference>
<accession>A0A0D2NG42</accession>
<comment type="catalytic activity">
    <reaction evidence="21">
        <text>[(1-&gt;4)-N-acetyl-beta-D-glucosaminyl](n) + n H2O = chitosan + n acetate</text>
        <dbReference type="Rhea" id="RHEA:10464"/>
        <dbReference type="Rhea" id="RHEA-COMP:9593"/>
        <dbReference type="Rhea" id="RHEA-COMP:9597"/>
        <dbReference type="ChEBI" id="CHEBI:15377"/>
        <dbReference type="ChEBI" id="CHEBI:17029"/>
        <dbReference type="ChEBI" id="CHEBI:30089"/>
        <dbReference type="ChEBI" id="CHEBI:57704"/>
        <dbReference type="EC" id="3.5.1.41"/>
    </reaction>
    <physiologicalReaction direction="left-to-right" evidence="21">
        <dbReference type="Rhea" id="RHEA:10465"/>
    </physiologicalReaction>
</comment>
<evidence type="ECO:0000256" key="16">
    <source>
        <dbReference type="ARBA" id="ARBA00023285"/>
    </source>
</evidence>
<dbReference type="Proteomes" id="UP000054270">
    <property type="component" value="Unassembled WGS sequence"/>
</dbReference>
<comment type="similarity">
    <text evidence="4">Belongs to the polysaccharide deacetylase family.</text>
</comment>
<gene>
    <name evidence="25" type="ORF">HYPSUDRAFT_48142</name>
</gene>
<keyword evidence="9" id="KW-0479">Metal-binding</keyword>
<evidence type="ECO:0000256" key="19">
    <source>
        <dbReference type="ARBA" id="ARBA00023326"/>
    </source>
</evidence>
<dbReference type="CDD" id="cd10952">
    <property type="entry name" value="CE4_MrCDA_like"/>
    <property type="match status" value="1"/>
</dbReference>
<comment type="subcellular location">
    <subcellularLocation>
        <location evidence="3">Cell membrane</location>
        <topology evidence="3">Lipid-anchor</topology>
        <topology evidence="3">GPI-anchor</topology>
    </subcellularLocation>
    <subcellularLocation>
        <location evidence="2">Secreted</location>
        <location evidence="2">Cell wall</location>
    </subcellularLocation>
</comment>
<evidence type="ECO:0000256" key="9">
    <source>
        <dbReference type="ARBA" id="ARBA00022723"/>
    </source>
</evidence>
<dbReference type="PANTHER" id="PTHR10587:SF98">
    <property type="entry name" value="CHITIN DEACETYLASE"/>
    <property type="match status" value="1"/>
</dbReference>
<evidence type="ECO:0000256" key="1">
    <source>
        <dbReference type="ARBA" id="ARBA00001941"/>
    </source>
</evidence>
<dbReference type="PANTHER" id="PTHR10587">
    <property type="entry name" value="GLYCOSYL TRANSFERASE-RELATED"/>
    <property type="match status" value="1"/>
</dbReference>
<sequence>MAPSTATRALFSLTLGALCVSRAAAQDHSSEASEAGIANTTLECTPYGYQPVTNAIVQFPPIWEIATIVDNDATAAAKWASIQPNVPDIAPKNISLNITAAVGGADYSHTDPDCWWSFAKCTTPKLSGLVADISSVPEPNTLGYGFDDGPNCGHNVFYDFLTAQNQKATMYYIGSNVMNFPLEAQRAIVDGHEICAHTWSHKYMTSLDSESAFAELYYSMQAIKLVTGVTPTCWRPPYGDVDDRIRSIAHGLGLITIIWTYDSNDWQFGSNPNITIADVDANYQNLINNATNGTFATEGTIILTHELNNFTMTEAIKFYPMLKTAFTHITPVGVALNITSPYLEQEYALPSFAQYIAGTTTTGANTINANDTVIPTLVAGSTPSITAGATGDAAGVSGSTTGSASSSSATTGTTSSASHAVLHAGALALVAGVAGALAVGL</sequence>
<evidence type="ECO:0000256" key="15">
    <source>
        <dbReference type="ARBA" id="ARBA00023277"/>
    </source>
</evidence>
<keyword evidence="6" id="KW-0134">Cell wall</keyword>
<evidence type="ECO:0000256" key="13">
    <source>
        <dbReference type="ARBA" id="ARBA00023136"/>
    </source>
</evidence>
<dbReference type="FunFam" id="3.20.20.370:FF:000004">
    <property type="entry name" value="Related to Chitin deacetylase"/>
    <property type="match status" value="1"/>
</dbReference>
<evidence type="ECO:0000256" key="20">
    <source>
        <dbReference type="ARBA" id="ARBA00024056"/>
    </source>
</evidence>
<keyword evidence="7" id="KW-0964">Secreted</keyword>
<feature type="region of interest" description="Disordered" evidence="22">
    <location>
        <begin position="390"/>
        <end position="410"/>
    </location>
</feature>
<dbReference type="OMA" id="NCTHNAL"/>
<keyword evidence="14" id="KW-0325">Glycoprotein</keyword>
<dbReference type="GO" id="GO:0009272">
    <property type="term" value="P:fungal-type cell wall biogenesis"/>
    <property type="evidence" value="ECO:0007669"/>
    <property type="project" value="UniProtKB-ARBA"/>
</dbReference>
<comment type="cofactor">
    <cofactor evidence="1">
        <name>Co(2+)</name>
        <dbReference type="ChEBI" id="CHEBI:48828"/>
    </cofactor>
</comment>
<evidence type="ECO:0000256" key="4">
    <source>
        <dbReference type="ARBA" id="ARBA00010973"/>
    </source>
</evidence>
<proteinExistence type="inferred from homology"/>
<keyword evidence="18" id="KW-0961">Cell wall biogenesis/degradation</keyword>
<keyword evidence="10 23" id="KW-0732">Signal</keyword>
<protein>
    <recommendedName>
        <fullName evidence="20">chitin deacetylase</fullName>
        <ecNumber evidence="20">3.5.1.41</ecNumber>
    </recommendedName>
</protein>
<dbReference type="SUPFAM" id="SSF88713">
    <property type="entry name" value="Glycoside hydrolase/deacetylase"/>
    <property type="match status" value="1"/>
</dbReference>
<evidence type="ECO:0000256" key="21">
    <source>
        <dbReference type="ARBA" id="ARBA00048494"/>
    </source>
</evidence>
<keyword evidence="17" id="KW-0449">Lipoprotein</keyword>
<keyword evidence="12" id="KW-0146">Chitin degradation</keyword>
<evidence type="ECO:0000256" key="18">
    <source>
        <dbReference type="ARBA" id="ARBA00023316"/>
    </source>
</evidence>
<feature type="domain" description="NodB homology" evidence="24">
    <location>
        <begin position="140"/>
        <end position="337"/>
    </location>
</feature>
<keyword evidence="11" id="KW-0378">Hydrolase</keyword>
<keyword evidence="13" id="KW-0472">Membrane</keyword>
<name>A0A0D2NG42_HYPSF</name>
<dbReference type="InterPro" id="IPR002509">
    <property type="entry name" value="NODB_dom"/>
</dbReference>
<dbReference type="AlphaFoldDB" id="A0A0D2NG42"/>
<keyword evidence="19" id="KW-0624">Polysaccharide degradation</keyword>
<evidence type="ECO:0000256" key="6">
    <source>
        <dbReference type="ARBA" id="ARBA00022512"/>
    </source>
</evidence>
<dbReference type="InterPro" id="IPR011330">
    <property type="entry name" value="Glyco_hydro/deAcase_b/a-brl"/>
</dbReference>
<keyword evidence="15" id="KW-0119">Carbohydrate metabolism</keyword>
<evidence type="ECO:0000256" key="14">
    <source>
        <dbReference type="ARBA" id="ARBA00023180"/>
    </source>
</evidence>
<evidence type="ECO:0000256" key="3">
    <source>
        <dbReference type="ARBA" id="ARBA00004609"/>
    </source>
</evidence>
<dbReference type="OrthoDB" id="407355at2759"/>
<dbReference type="STRING" id="945553.A0A0D2NG42"/>
<dbReference type="GO" id="GO:0071555">
    <property type="term" value="P:cell wall organization"/>
    <property type="evidence" value="ECO:0007669"/>
    <property type="project" value="UniProtKB-KW"/>
</dbReference>
<evidence type="ECO:0000256" key="17">
    <source>
        <dbReference type="ARBA" id="ARBA00023288"/>
    </source>
</evidence>
<dbReference type="InterPro" id="IPR050248">
    <property type="entry name" value="Polysacc_deacetylase_ArnD"/>
</dbReference>
<feature type="signal peptide" evidence="23">
    <location>
        <begin position="1"/>
        <end position="25"/>
    </location>
</feature>
<feature type="chain" id="PRO_5002248593" description="chitin deacetylase" evidence="23">
    <location>
        <begin position="26"/>
        <end position="441"/>
    </location>
</feature>
<keyword evidence="16" id="KW-0170">Cobalt</keyword>
<evidence type="ECO:0000256" key="8">
    <source>
        <dbReference type="ARBA" id="ARBA00022622"/>
    </source>
</evidence>
<evidence type="ECO:0000256" key="2">
    <source>
        <dbReference type="ARBA" id="ARBA00004191"/>
    </source>
</evidence>
<dbReference type="PROSITE" id="PS51677">
    <property type="entry name" value="NODB"/>
    <property type="match status" value="1"/>
</dbReference>
<evidence type="ECO:0000256" key="5">
    <source>
        <dbReference type="ARBA" id="ARBA00022475"/>
    </source>
</evidence>
<dbReference type="GO" id="GO:0000272">
    <property type="term" value="P:polysaccharide catabolic process"/>
    <property type="evidence" value="ECO:0007669"/>
    <property type="project" value="UniProtKB-KW"/>
</dbReference>
<evidence type="ECO:0000256" key="10">
    <source>
        <dbReference type="ARBA" id="ARBA00022729"/>
    </source>
</evidence>
<dbReference type="GO" id="GO:0006032">
    <property type="term" value="P:chitin catabolic process"/>
    <property type="evidence" value="ECO:0007669"/>
    <property type="project" value="UniProtKB-KW"/>
</dbReference>
<keyword evidence="8" id="KW-0336">GPI-anchor</keyword>
<dbReference type="EMBL" id="KN817639">
    <property type="protein sequence ID" value="KJA15621.1"/>
    <property type="molecule type" value="Genomic_DNA"/>
</dbReference>
<organism evidence="25 26">
    <name type="scientific">Hypholoma sublateritium (strain FD-334 SS-4)</name>
    <dbReference type="NCBI Taxonomy" id="945553"/>
    <lineage>
        <taxon>Eukaryota</taxon>
        <taxon>Fungi</taxon>
        <taxon>Dikarya</taxon>
        <taxon>Basidiomycota</taxon>
        <taxon>Agaricomycotina</taxon>
        <taxon>Agaricomycetes</taxon>
        <taxon>Agaricomycetidae</taxon>
        <taxon>Agaricales</taxon>
        <taxon>Agaricineae</taxon>
        <taxon>Strophariaceae</taxon>
        <taxon>Hypholoma</taxon>
    </lineage>
</organism>